<keyword evidence="2" id="KW-1185">Reference proteome</keyword>
<name>A0AAN7Z9Q7_9PEZI</name>
<reference evidence="1 2" key="1">
    <citation type="submission" date="2023-10" db="EMBL/GenBank/DDBJ databases">
        <title>Draft genome sequence of Xylaria bambusicola isolate GMP-LS, the root and basal stem rot pathogen of sugarcane in Indonesia.</title>
        <authorList>
            <person name="Selvaraj P."/>
            <person name="Muralishankar V."/>
            <person name="Muruganantham S."/>
            <person name="Sp S."/>
            <person name="Haryani S."/>
            <person name="Lau K.J.X."/>
            <person name="Naqvi N.I."/>
        </authorList>
    </citation>
    <scope>NUCLEOTIDE SEQUENCE [LARGE SCALE GENOMIC DNA]</scope>
    <source>
        <strain evidence="1">GMP-LS</strain>
    </source>
</reference>
<dbReference type="AlphaFoldDB" id="A0AAN7Z9Q7"/>
<dbReference type="EMBL" id="JAWHQM010000056">
    <property type="protein sequence ID" value="KAK5635657.1"/>
    <property type="molecule type" value="Genomic_DNA"/>
</dbReference>
<evidence type="ECO:0000313" key="1">
    <source>
        <dbReference type="EMBL" id="KAK5635657.1"/>
    </source>
</evidence>
<dbReference type="Proteomes" id="UP001305414">
    <property type="component" value="Unassembled WGS sequence"/>
</dbReference>
<accession>A0AAN7Z9Q7</accession>
<gene>
    <name evidence="1" type="ORF">RRF57_011369</name>
</gene>
<evidence type="ECO:0000313" key="2">
    <source>
        <dbReference type="Proteomes" id="UP001305414"/>
    </source>
</evidence>
<sequence>MQQTESELRRRELMNIQTLPTRVRVMSAKALLLFLAQLPALASSAFIDSNHVDYGYWNANVSVSNTGTDTRVCTVSAEYWAYPGVINEWGTLHSSMFGKIGFGRPASYDDVSFGASDLDGQGDQPLIMWQTVTLNGVKYDIEGEAIVAMSCGEAPERLCTGSVRVDAALRVPDSPAAGYVPFEVISIGFSKEINTATPTSLAMAASAGSVV</sequence>
<protein>
    <submittedName>
        <fullName evidence="1">Uncharacterized protein</fullName>
    </submittedName>
</protein>
<comment type="caution">
    <text evidence="1">The sequence shown here is derived from an EMBL/GenBank/DDBJ whole genome shotgun (WGS) entry which is preliminary data.</text>
</comment>
<proteinExistence type="predicted"/>
<organism evidence="1 2">
    <name type="scientific">Xylaria bambusicola</name>
    <dbReference type="NCBI Taxonomy" id="326684"/>
    <lineage>
        <taxon>Eukaryota</taxon>
        <taxon>Fungi</taxon>
        <taxon>Dikarya</taxon>
        <taxon>Ascomycota</taxon>
        <taxon>Pezizomycotina</taxon>
        <taxon>Sordariomycetes</taxon>
        <taxon>Xylariomycetidae</taxon>
        <taxon>Xylariales</taxon>
        <taxon>Xylariaceae</taxon>
        <taxon>Xylaria</taxon>
    </lineage>
</organism>